<sequence>MSVKNYTSPDLDRIESEHLKYLPPVLINTLTRLLTLYLSECKVSKQCKTSKIVLLYKKGDPQDIGNYHANLLTVCHLQILHKSSPKRDSKSLG</sequence>
<proteinExistence type="predicted"/>
<gene>
    <name evidence="1" type="primary">Necator_chrX.g22671</name>
    <name evidence="1" type="ORF">RB195_022508</name>
</gene>
<name>A0ABR1EG80_NECAM</name>
<evidence type="ECO:0000313" key="2">
    <source>
        <dbReference type="Proteomes" id="UP001303046"/>
    </source>
</evidence>
<dbReference type="EMBL" id="JAVFWL010000006">
    <property type="protein sequence ID" value="KAK6761463.1"/>
    <property type="molecule type" value="Genomic_DNA"/>
</dbReference>
<evidence type="ECO:0008006" key="3">
    <source>
        <dbReference type="Google" id="ProtNLM"/>
    </source>
</evidence>
<reference evidence="1 2" key="1">
    <citation type="submission" date="2023-08" db="EMBL/GenBank/DDBJ databases">
        <title>A Necator americanus chromosomal reference genome.</title>
        <authorList>
            <person name="Ilik V."/>
            <person name="Petrzelkova K.J."/>
            <person name="Pardy F."/>
            <person name="Fuh T."/>
            <person name="Niatou-Singa F.S."/>
            <person name="Gouil Q."/>
            <person name="Baker L."/>
            <person name="Ritchie M.E."/>
            <person name="Jex A.R."/>
            <person name="Gazzola D."/>
            <person name="Li H."/>
            <person name="Toshio Fujiwara R."/>
            <person name="Zhan B."/>
            <person name="Aroian R.V."/>
            <person name="Pafco B."/>
            <person name="Schwarz E.M."/>
        </authorList>
    </citation>
    <scope>NUCLEOTIDE SEQUENCE [LARGE SCALE GENOMIC DNA]</scope>
    <source>
        <strain evidence="1 2">Aroian</strain>
        <tissue evidence="1">Whole animal</tissue>
    </source>
</reference>
<protein>
    <recommendedName>
        <fullName evidence="3">MRG domain-containing protein</fullName>
    </recommendedName>
</protein>
<comment type="caution">
    <text evidence="1">The sequence shown here is derived from an EMBL/GenBank/DDBJ whole genome shotgun (WGS) entry which is preliminary data.</text>
</comment>
<accession>A0ABR1EG80</accession>
<evidence type="ECO:0000313" key="1">
    <source>
        <dbReference type="EMBL" id="KAK6761463.1"/>
    </source>
</evidence>
<keyword evidence="2" id="KW-1185">Reference proteome</keyword>
<dbReference type="Proteomes" id="UP001303046">
    <property type="component" value="Unassembled WGS sequence"/>
</dbReference>
<organism evidence="1 2">
    <name type="scientific">Necator americanus</name>
    <name type="common">Human hookworm</name>
    <dbReference type="NCBI Taxonomy" id="51031"/>
    <lineage>
        <taxon>Eukaryota</taxon>
        <taxon>Metazoa</taxon>
        <taxon>Ecdysozoa</taxon>
        <taxon>Nematoda</taxon>
        <taxon>Chromadorea</taxon>
        <taxon>Rhabditida</taxon>
        <taxon>Rhabditina</taxon>
        <taxon>Rhabditomorpha</taxon>
        <taxon>Strongyloidea</taxon>
        <taxon>Ancylostomatidae</taxon>
        <taxon>Bunostominae</taxon>
        <taxon>Necator</taxon>
    </lineage>
</organism>